<dbReference type="PIRSF" id="PIRSF002741">
    <property type="entry name" value="MppA"/>
    <property type="match status" value="1"/>
</dbReference>
<dbReference type="InterPro" id="IPR000914">
    <property type="entry name" value="SBP_5_dom"/>
</dbReference>
<feature type="chain" id="PRO_5013363890" evidence="4">
    <location>
        <begin position="26"/>
        <end position="511"/>
    </location>
</feature>
<evidence type="ECO:0000256" key="4">
    <source>
        <dbReference type="SAM" id="SignalP"/>
    </source>
</evidence>
<feature type="domain" description="Solute-binding protein family 5" evidence="5">
    <location>
        <begin position="74"/>
        <end position="416"/>
    </location>
</feature>
<accession>A0A1T4PQ57</accession>
<dbReference type="Pfam" id="PF00496">
    <property type="entry name" value="SBP_bac_5"/>
    <property type="match status" value="1"/>
</dbReference>
<gene>
    <name evidence="6" type="ORF">SAMN05428963_10492</name>
</gene>
<reference evidence="6 7" key="1">
    <citation type="submission" date="2017-02" db="EMBL/GenBank/DDBJ databases">
        <authorList>
            <person name="Peterson S.W."/>
        </authorList>
    </citation>
    <scope>NUCLEOTIDE SEQUENCE [LARGE SCALE GENOMIC DNA]</scope>
    <source>
        <strain evidence="6 7">USBA 369</strain>
    </source>
</reference>
<dbReference type="SUPFAM" id="SSF53850">
    <property type="entry name" value="Periplasmic binding protein-like II"/>
    <property type="match status" value="1"/>
</dbReference>
<evidence type="ECO:0000256" key="1">
    <source>
        <dbReference type="ARBA" id="ARBA00004418"/>
    </source>
</evidence>
<evidence type="ECO:0000259" key="5">
    <source>
        <dbReference type="Pfam" id="PF00496"/>
    </source>
</evidence>
<evidence type="ECO:0000256" key="2">
    <source>
        <dbReference type="ARBA" id="ARBA00005695"/>
    </source>
</evidence>
<evidence type="ECO:0000313" key="6">
    <source>
        <dbReference type="EMBL" id="SJZ93367.1"/>
    </source>
</evidence>
<dbReference type="EMBL" id="FUXL01000004">
    <property type="protein sequence ID" value="SJZ93367.1"/>
    <property type="molecule type" value="Genomic_DNA"/>
</dbReference>
<dbReference type="InterPro" id="IPR023765">
    <property type="entry name" value="SBP_5_CS"/>
</dbReference>
<dbReference type="InterPro" id="IPR039424">
    <property type="entry name" value="SBP_5"/>
</dbReference>
<dbReference type="RefSeq" id="WP_245318867.1">
    <property type="nucleotide sequence ID" value="NZ_FUXL01000004.1"/>
</dbReference>
<feature type="signal peptide" evidence="4">
    <location>
        <begin position="1"/>
        <end position="25"/>
    </location>
</feature>
<protein>
    <submittedName>
        <fullName evidence="6">Peptide/nickel transport system substrate-binding protein</fullName>
    </submittedName>
</protein>
<organism evidence="6 7">
    <name type="scientific">Consotaella salsifontis</name>
    <dbReference type="NCBI Taxonomy" id="1365950"/>
    <lineage>
        <taxon>Bacteria</taxon>
        <taxon>Pseudomonadati</taxon>
        <taxon>Pseudomonadota</taxon>
        <taxon>Alphaproteobacteria</taxon>
        <taxon>Hyphomicrobiales</taxon>
        <taxon>Aurantimonadaceae</taxon>
        <taxon>Consotaella</taxon>
    </lineage>
</organism>
<sequence>MIIDRRSFLAGTAMGVLALNFPARAAAGSGGIIDVAMIGEPPTLDPMMSTADLVGTITQHIFETLFTFDGEWKTVPMLAAEMPAISDGGKAYDVKLREGVKFHDGSPMTSADVVASLQRWLAVAGRGKQAAAYVSGVEANGDNAIKITMKEPWAPLLALLAFNNSAAVVLPKGKLAEPLTEFVGTGPYKLVEHKPDQYIQLARFEDYAAREEAASGYGGKREPIFDEIRFVPVPDPNTRVAGVVSGQYVFADLLPTEAYGQLDGASGVKPLILEPFGNPSIVMNMKAGILSNKKMRHAVQAALDPNDMMLAAFGDEKFFKVDGALYPENYVWHTEGGVERYGAADAEKAAALMKEAGYDGSPIRILTSRQYEFHYKIAQVMVAYLQAAGFKTDMQVSDWATLTTRRQDPSLWDIFITHGPFVPEPALIGSMSDSYPGWWVSDEKQKAVSAFNAEPDPDKRVALFPEVQRVFYDDAPLYKVGNFNALSAASASLENLTVVPWPFFWNTSRKG</sequence>
<dbReference type="GO" id="GO:0043190">
    <property type="term" value="C:ATP-binding cassette (ABC) transporter complex"/>
    <property type="evidence" value="ECO:0007669"/>
    <property type="project" value="InterPro"/>
</dbReference>
<dbReference type="CDD" id="cd08502">
    <property type="entry name" value="PBP2_NikA_DppA_OppA_like_16"/>
    <property type="match status" value="1"/>
</dbReference>
<dbReference type="PROSITE" id="PS51318">
    <property type="entry name" value="TAT"/>
    <property type="match status" value="1"/>
</dbReference>
<dbReference type="PANTHER" id="PTHR30290">
    <property type="entry name" value="PERIPLASMIC BINDING COMPONENT OF ABC TRANSPORTER"/>
    <property type="match status" value="1"/>
</dbReference>
<name>A0A1T4PQ57_9HYPH</name>
<dbReference type="InterPro" id="IPR006311">
    <property type="entry name" value="TAT_signal"/>
</dbReference>
<dbReference type="PROSITE" id="PS01040">
    <property type="entry name" value="SBP_BACTERIAL_5"/>
    <property type="match status" value="1"/>
</dbReference>
<dbReference type="GO" id="GO:0015833">
    <property type="term" value="P:peptide transport"/>
    <property type="evidence" value="ECO:0007669"/>
    <property type="project" value="TreeGrafter"/>
</dbReference>
<keyword evidence="7" id="KW-1185">Reference proteome</keyword>
<dbReference type="GO" id="GO:0030288">
    <property type="term" value="C:outer membrane-bounded periplasmic space"/>
    <property type="evidence" value="ECO:0007669"/>
    <property type="project" value="UniProtKB-ARBA"/>
</dbReference>
<evidence type="ECO:0000256" key="3">
    <source>
        <dbReference type="ARBA" id="ARBA00022729"/>
    </source>
</evidence>
<dbReference type="Gene3D" id="3.10.105.10">
    <property type="entry name" value="Dipeptide-binding Protein, Domain 3"/>
    <property type="match status" value="1"/>
</dbReference>
<dbReference type="AlphaFoldDB" id="A0A1T4PQ57"/>
<dbReference type="PANTHER" id="PTHR30290:SF38">
    <property type="entry name" value="D,D-DIPEPTIDE-BINDING PERIPLASMIC PROTEIN DDPA-RELATED"/>
    <property type="match status" value="1"/>
</dbReference>
<dbReference type="InterPro" id="IPR030678">
    <property type="entry name" value="Peptide/Ni-bd"/>
</dbReference>
<dbReference type="STRING" id="1365950.SAMN05428963_10492"/>
<dbReference type="GO" id="GO:1904680">
    <property type="term" value="F:peptide transmembrane transporter activity"/>
    <property type="evidence" value="ECO:0007669"/>
    <property type="project" value="TreeGrafter"/>
</dbReference>
<dbReference type="Gene3D" id="3.40.190.10">
    <property type="entry name" value="Periplasmic binding protein-like II"/>
    <property type="match status" value="1"/>
</dbReference>
<proteinExistence type="inferred from homology"/>
<comment type="subcellular location">
    <subcellularLocation>
        <location evidence="1">Periplasm</location>
    </subcellularLocation>
</comment>
<comment type="similarity">
    <text evidence="2">Belongs to the bacterial solute-binding protein 5 family.</text>
</comment>
<dbReference type="Proteomes" id="UP000190135">
    <property type="component" value="Unassembled WGS sequence"/>
</dbReference>
<keyword evidence="3 4" id="KW-0732">Signal</keyword>
<evidence type="ECO:0000313" key="7">
    <source>
        <dbReference type="Proteomes" id="UP000190135"/>
    </source>
</evidence>